<keyword evidence="1" id="KW-0812">Transmembrane</keyword>
<dbReference type="EMBL" id="MLQQ01000006">
    <property type="protein sequence ID" value="OIJ14536.1"/>
    <property type="molecule type" value="Genomic_DNA"/>
</dbReference>
<feature type="transmembrane region" description="Helical" evidence="1">
    <location>
        <begin position="64"/>
        <end position="86"/>
    </location>
</feature>
<sequence length="93" mass="10352">MEILVAALFGTLFMFGITYVLSQLFIKKFIKYIPALLLIVIGSYLLITARLLGSGGFDNLIMGIWAVMLYYGAIIGIISSVAIDFIRRKKKIS</sequence>
<dbReference type="AlphaFoldDB" id="A0A1S2LQ70"/>
<gene>
    <name evidence="2" type="ORF">BKP35_06565</name>
</gene>
<protein>
    <recommendedName>
        <fullName evidence="4">YesK-like protein</fullName>
    </recommendedName>
</protein>
<accession>A0A1S2LQ70</accession>
<keyword evidence="1" id="KW-0472">Membrane</keyword>
<reference evidence="2 3" key="1">
    <citation type="submission" date="2016-10" db="EMBL/GenBank/DDBJ databases">
        <title>Draft genome sequences of four alkaliphilic bacteria belonging to the Anaerobacillus genus.</title>
        <authorList>
            <person name="Bassil N.M."/>
            <person name="Lloyd J.R."/>
        </authorList>
    </citation>
    <scope>NUCLEOTIDE SEQUENCE [LARGE SCALE GENOMIC DNA]</scope>
    <source>
        <strain evidence="2 3">DSM 15340</strain>
    </source>
</reference>
<dbReference type="RefSeq" id="WP_071312576.1">
    <property type="nucleotide sequence ID" value="NZ_MLQQ01000006.1"/>
</dbReference>
<name>A0A1S2LQ70_9BACI</name>
<evidence type="ECO:0000313" key="2">
    <source>
        <dbReference type="EMBL" id="OIJ14536.1"/>
    </source>
</evidence>
<evidence type="ECO:0008006" key="4">
    <source>
        <dbReference type="Google" id="ProtNLM"/>
    </source>
</evidence>
<keyword evidence="3" id="KW-1185">Reference proteome</keyword>
<dbReference type="OrthoDB" id="1957699at2"/>
<feature type="transmembrane region" description="Helical" evidence="1">
    <location>
        <begin position="33"/>
        <end position="52"/>
    </location>
</feature>
<keyword evidence="1" id="KW-1133">Transmembrane helix</keyword>
<comment type="caution">
    <text evidence="2">The sequence shown here is derived from an EMBL/GenBank/DDBJ whole genome shotgun (WGS) entry which is preliminary data.</text>
</comment>
<evidence type="ECO:0000256" key="1">
    <source>
        <dbReference type="SAM" id="Phobius"/>
    </source>
</evidence>
<feature type="transmembrane region" description="Helical" evidence="1">
    <location>
        <begin position="6"/>
        <end position="26"/>
    </location>
</feature>
<proteinExistence type="predicted"/>
<dbReference type="Proteomes" id="UP000180098">
    <property type="component" value="Unassembled WGS sequence"/>
</dbReference>
<organism evidence="2 3">
    <name type="scientific">Anaerobacillus arseniciselenatis</name>
    <dbReference type="NCBI Taxonomy" id="85682"/>
    <lineage>
        <taxon>Bacteria</taxon>
        <taxon>Bacillati</taxon>
        <taxon>Bacillota</taxon>
        <taxon>Bacilli</taxon>
        <taxon>Bacillales</taxon>
        <taxon>Bacillaceae</taxon>
        <taxon>Anaerobacillus</taxon>
    </lineage>
</organism>
<evidence type="ECO:0000313" key="3">
    <source>
        <dbReference type="Proteomes" id="UP000180098"/>
    </source>
</evidence>